<organism evidence="1 2">
    <name type="scientific">Alkalihalobacterium chitinilyticum</name>
    <dbReference type="NCBI Taxonomy" id="2980103"/>
    <lineage>
        <taxon>Bacteria</taxon>
        <taxon>Bacillati</taxon>
        <taxon>Bacillota</taxon>
        <taxon>Bacilli</taxon>
        <taxon>Bacillales</taxon>
        <taxon>Bacillaceae</taxon>
        <taxon>Alkalihalobacterium</taxon>
    </lineage>
</organism>
<keyword evidence="2" id="KW-1185">Reference proteome</keyword>
<evidence type="ECO:0008006" key="3">
    <source>
        <dbReference type="Google" id="ProtNLM"/>
    </source>
</evidence>
<evidence type="ECO:0000313" key="2">
    <source>
        <dbReference type="Proteomes" id="UP001148125"/>
    </source>
</evidence>
<protein>
    <recommendedName>
        <fullName evidence="3">DUF4367 domain-containing protein</fullName>
    </recommendedName>
</protein>
<proteinExistence type="predicted"/>
<sequence>MLVFSIFTCGGNSKIVDANTDNESRPFEKIYTDIGYKTVEEAVKDFESHFNQDVKLPLRLPPLRFTHHFGRLNDGDGDINDSLELAFISENLPHNHYFIFVRPTEQKIPIKDKRIANVYKLKNGNEAKYINVSESIEALVFEKDNWQYMLSIPKKISDKVTPEMLVEVADSIN</sequence>
<dbReference type="RefSeq" id="WP_275120657.1">
    <property type="nucleotide sequence ID" value="NZ_JAOTPO010000025.1"/>
</dbReference>
<dbReference type="EMBL" id="JAOTPO010000025">
    <property type="protein sequence ID" value="MDE5416069.1"/>
    <property type="molecule type" value="Genomic_DNA"/>
</dbReference>
<evidence type="ECO:0000313" key="1">
    <source>
        <dbReference type="EMBL" id="MDE5416069.1"/>
    </source>
</evidence>
<name>A0ABT5VP64_9BACI</name>
<gene>
    <name evidence="1" type="ORF">N7Z68_22330</name>
</gene>
<dbReference type="Proteomes" id="UP001148125">
    <property type="component" value="Unassembled WGS sequence"/>
</dbReference>
<reference evidence="1" key="1">
    <citation type="submission" date="2024-05" db="EMBL/GenBank/DDBJ databases">
        <title>Alkalihalobacillus sp. strain MEB203 novel alkaliphilic bacterium from Lonar Lake, India.</title>
        <authorList>
            <person name="Joshi A."/>
            <person name="Thite S."/>
            <person name="Mengade P."/>
        </authorList>
    </citation>
    <scope>NUCLEOTIDE SEQUENCE</scope>
    <source>
        <strain evidence="1">MEB 203</strain>
    </source>
</reference>
<accession>A0ABT5VP64</accession>
<comment type="caution">
    <text evidence="1">The sequence shown here is derived from an EMBL/GenBank/DDBJ whole genome shotgun (WGS) entry which is preliminary data.</text>
</comment>